<evidence type="ECO:0000256" key="1">
    <source>
        <dbReference type="SAM" id="Phobius"/>
    </source>
</evidence>
<accession>A0ABV7HD19</accession>
<feature type="transmembrane region" description="Helical" evidence="1">
    <location>
        <begin position="28"/>
        <end position="49"/>
    </location>
</feature>
<dbReference type="RefSeq" id="WP_386721213.1">
    <property type="nucleotide sequence ID" value="NZ_JBHRSZ010000004.1"/>
</dbReference>
<dbReference type="EMBL" id="JBHRSZ010000004">
    <property type="protein sequence ID" value="MFC3151789.1"/>
    <property type="molecule type" value="Genomic_DNA"/>
</dbReference>
<comment type="caution">
    <text evidence="2">The sequence shown here is derived from an EMBL/GenBank/DDBJ whole genome shotgun (WGS) entry which is preliminary data.</text>
</comment>
<reference evidence="3" key="1">
    <citation type="journal article" date="2019" name="Int. J. Syst. Evol. Microbiol.">
        <title>The Global Catalogue of Microorganisms (GCM) 10K type strain sequencing project: providing services to taxonomists for standard genome sequencing and annotation.</title>
        <authorList>
            <consortium name="The Broad Institute Genomics Platform"/>
            <consortium name="The Broad Institute Genome Sequencing Center for Infectious Disease"/>
            <person name="Wu L."/>
            <person name="Ma J."/>
        </authorList>
    </citation>
    <scope>NUCLEOTIDE SEQUENCE [LARGE SCALE GENOMIC DNA]</scope>
    <source>
        <strain evidence="3">KCTC 52438</strain>
    </source>
</reference>
<organism evidence="2 3">
    <name type="scientific">Litoribrevibacter euphylliae</name>
    <dbReference type="NCBI Taxonomy" id="1834034"/>
    <lineage>
        <taxon>Bacteria</taxon>
        <taxon>Pseudomonadati</taxon>
        <taxon>Pseudomonadota</taxon>
        <taxon>Gammaproteobacteria</taxon>
        <taxon>Oceanospirillales</taxon>
        <taxon>Oceanospirillaceae</taxon>
        <taxon>Litoribrevibacter</taxon>
    </lineage>
</organism>
<proteinExistence type="predicted"/>
<evidence type="ECO:0000313" key="2">
    <source>
        <dbReference type="EMBL" id="MFC3151789.1"/>
    </source>
</evidence>
<sequence>MTEKILEVGEDGVAEAKDQRAPQKQIKLSTVGTEAVAVVVGLGLLYSMYNKPKRY</sequence>
<keyword evidence="1" id="KW-1133">Transmembrane helix</keyword>
<name>A0ABV7HD19_9GAMM</name>
<gene>
    <name evidence="2" type="ORF">ACFOEK_12185</name>
</gene>
<protein>
    <submittedName>
        <fullName evidence="2">Uncharacterized protein</fullName>
    </submittedName>
</protein>
<dbReference type="Proteomes" id="UP001595476">
    <property type="component" value="Unassembled WGS sequence"/>
</dbReference>
<keyword evidence="3" id="KW-1185">Reference proteome</keyword>
<keyword evidence="1" id="KW-0812">Transmembrane</keyword>
<evidence type="ECO:0000313" key="3">
    <source>
        <dbReference type="Proteomes" id="UP001595476"/>
    </source>
</evidence>
<keyword evidence="1" id="KW-0472">Membrane</keyword>